<accession>A0AA39ZTS9</accession>
<evidence type="ECO:0000256" key="3">
    <source>
        <dbReference type="ARBA" id="ARBA00005459"/>
    </source>
</evidence>
<name>A0AA39ZTS9_9PEZI</name>
<dbReference type="GO" id="GO:1990846">
    <property type="term" value="F:ribonucleoside-diphosphate reductase inhibitor activity"/>
    <property type="evidence" value="ECO:0007669"/>
    <property type="project" value="TreeGrafter"/>
</dbReference>
<dbReference type="Proteomes" id="UP001172101">
    <property type="component" value="Unassembled WGS sequence"/>
</dbReference>
<dbReference type="PANTHER" id="PTHR28081:SF1">
    <property type="entry name" value="DAMAGE-REGULATED IMPORT FACILITATOR 1"/>
    <property type="match status" value="1"/>
</dbReference>
<evidence type="ECO:0000313" key="8">
    <source>
        <dbReference type="Proteomes" id="UP001172101"/>
    </source>
</evidence>
<keyword evidence="5" id="KW-0539">Nucleus</keyword>
<dbReference type="PANTHER" id="PTHR28081">
    <property type="entry name" value="DAMAGE-REGULATED IMPORT FACILITATOR 1-RELATED"/>
    <property type="match status" value="1"/>
</dbReference>
<evidence type="ECO:0000313" key="7">
    <source>
        <dbReference type="EMBL" id="KAK0703589.1"/>
    </source>
</evidence>
<comment type="subcellular location">
    <subcellularLocation>
        <location evidence="2">Cytoplasm</location>
    </subcellularLocation>
    <subcellularLocation>
        <location evidence="1">Nucleus</location>
    </subcellularLocation>
</comment>
<dbReference type="Pfam" id="PF08591">
    <property type="entry name" value="RNR_inhib"/>
    <property type="match status" value="1"/>
</dbReference>
<dbReference type="InterPro" id="IPR013900">
    <property type="entry name" value="RNR_inhibitor"/>
</dbReference>
<evidence type="ECO:0000256" key="5">
    <source>
        <dbReference type="ARBA" id="ARBA00023242"/>
    </source>
</evidence>
<evidence type="ECO:0000256" key="4">
    <source>
        <dbReference type="ARBA" id="ARBA00022490"/>
    </source>
</evidence>
<dbReference type="GO" id="GO:0005737">
    <property type="term" value="C:cytoplasm"/>
    <property type="evidence" value="ECO:0007669"/>
    <property type="project" value="UniProtKB-SubCell"/>
</dbReference>
<comment type="similarity">
    <text evidence="3">Belongs to the DIF1/spd1 family.</text>
</comment>
<dbReference type="RefSeq" id="XP_060290448.1">
    <property type="nucleotide sequence ID" value="XM_060438924.1"/>
</dbReference>
<sequence length="350" mass="37126">MSGPRTKRQFAGAASDLAQRQITSFFNKSAASPSSSPAASDSAAPSSSATTKTPFNGPILPGHVQANLLSVGMRVRKSVPEGYKTGSVRSAFSLWSDTSDSVPIATESSASSTSSQLRELEPFCGLNRVGGLAVQQLPAVPSFGGRRQAVSVYNDDDNDEMDTMPPVPGLTSSQESAVSSAESYISTAEIAPATIVPMRAAATTRKRIYVAEDEEAGDGDGLQRPAALLQHGGPWRNRQDWLDGEMSPRSLAPVGWEENSRVLAVPKRRQQPHHQQQQQQQQLLISPQGLGAGIRKVGSAGDALSSASTLAHADQENIMVVDEDDFQEAAFLDYRLRSGGSGIGSDMDVE</sequence>
<proteinExistence type="inferred from homology"/>
<gene>
    <name evidence="7" type="ORF">B0T26DRAFT_659070</name>
</gene>
<keyword evidence="8" id="KW-1185">Reference proteome</keyword>
<feature type="compositionally biased region" description="Low complexity" evidence="6">
    <location>
        <begin position="29"/>
        <end position="49"/>
    </location>
</feature>
<comment type="caution">
    <text evidence="7">The sequence shown here is derived from an EMBL/GenBank/DDBJ whole genome shotgun (WGS) entry which is preliminary data.</text>
</comment>
<evidence type="ECO:0000256" key="6">
    <source>
        <dbReference type="SAM" id="MobiDB-lite"/>
    </source>
</evidence>
<evidence type="ECO:0000256" key="2">
    <source>
        <dbReference type="ARBA" id="ARBA00004496"/>
    </source>
</evidence>
<evidence type="ECO:0000256" key="1">
    <source>
        <dbReference type="ARBA" id="ARBA00004123"/>
    </source>
</evidence>
<feature type="region of interest" description="Disordered" evidence="6">
    <location>
        <begin position="28"/>
        <end position="59"/>
    </location>
</feature>
<keyword evidence="4" id="KW-0963">Cytoplasm</keyword>
<dbReference type="GO" id="GO:0008104">
    <property type="term" value="P:intracellular protein localization"/>
    <property type="evidence" value="ECO:0007669"/>
    <property type="project" value="TreeGrafter"/>
</dbReference>
<protein>
    <submittedName>
        <fullName evidence="7">Ribonucleotide reductase inhibitor-domain-containing protein</fullName>
    </submittedName>
</protein>
<dbReference type="EMBL" id="JAUIRO010000008">
    <property type="protein sequence ID" value="KAK0703589.1"/>
    <property type="molecule type" value="Genomic_DNA"/>
</dbReference>
<organism evidence="7 8">
    <name type="scientific">Lasiosphaeria miniovina</name>
    <dbReference type="NCBI Taxonomy" id="1954250"/>
    <lineage>
        <taxon>Eukaryota</taxon>
        <taxon>Fungi</taxon>
        <taxon>Dikarya</taxon>
        <taxon>Ascomycota</taxon>
        <taxon>Pezizomycotina</taxon>
        <taxon>Sordariomycetes</taxon>
        <taxon>Sordariomycetidae</taxon>
        <taxon>Sordariales</taxon>
        <taxon>Lasiosphaeriaceae</taxon>
        <taxon>Lasiosphaeria</taxon>
    </lineage>
</organism>
<reference evidence="7" key="1">
    <citation type="submission" date="2023-06" db="EMBL/GenBank/DDBJ databases">
        <title>Genome-scale phylogeny and comparative genomics of the fungal order Sordariales.</title>
        <authorList>
            <consortium name="Lawrence Berkeley National Laboratory"/>
            <person name="Hensen N."/>
            <person name="Bonometti L."/>
            <person name="Westerberg I."/>
            <person name="Brannstrom I.O."/>
            <person name="Guillou S."/>
            <person name="Cros-Aarteil S."/>
            <person name="Calhoun S."/>
            <person name="Haridas S."/>
            <person name="Kuo A."/>
            <person name="Mondo S."/>
            <person name="Pangilinan J."/>
            <person name="Riley R."/>
            <person name="LaButti K."/>
            <person name="Andreopoulos B."/>
            <person name="Lipzen A."/>
            <person name="Chen C."/>
            <person name="Yanf M."/>
            <person name="Daum C."/>
            <person name="Ng V."/>
            <person name="Clum A."/>
            <person name="Steindorff A."/>
            <person name="Ohm R."/>
            <person name="Martin F."/>
            <person name="Silar P."/>
            <person name="Natvig D."/>
            <person name="Lalanne C."/>
            <person name="Gautier V."/>
            <person name="Ament-velasquez S.L."/>
            <person name="Kruys A."/>
            <person name="Hutchinson M.I."/>
            <person name="Powell A.J."/>
            <person name="Barry K."/>
            <person name="Miller A.N."/>
            <person name="Grigoriev I.V."/>
            <person name="Debuchy R."/>
            <person name="Gladieux P."/>
            <person name="Thoren M.H."/>
            <person name="Johannesson H."/>
        </authorList>
    </citation>
    <scope>NUCLEOTIDE SEQUENCE</scope>
    <source>
        <strain evidence="7">SMH2392-1A</strain>
    </source>
</reference>
<dbReference type="GeneID" id="85322194"/>
<dbReference type="AlphaFoldDB" id="A0AA39ZTS9"/>
<dbReference type="GO" id="GO:0005634">
    <property type="term" value="C:nucleus"/>
    <property type="evidence" value="ECO:0007669"/>
    <property type="project" value="UniProtKB-SubCell"/>
</dbReference>